<dbReference type="RefSeq" id="WP_010073047.1">
    <property type="nucleotide sequence ID" value="NC_014393.1"/>
</dbReference>
<evidence type="ECO:0000256" key="1">
    <source>
        <dbReference type="SAM" id="Phobius"/>
    </source>
</evidence>
<keyword evidence="1" id="KW-1133">Transmembrane helix</keyword>
<proteinExistence type="predicted"/>
<keyword evidence="1" id="KW-0812">Transmembrane</keyword>
<evidence type="ECO:0000313" key="4">
    <source>
        <dbReference type="Proteomes" id="UP000002730"/>
    </source>
</evidence>
<dbReference type="OrthoDB" id="1956087at2"/>
<dbReference type="eggNOG" id="ENOG50302P0">
    <property type="taxonomic scope" value="Bacteria"/>
</dbReference>
<dbReference type="Pfam" id="PF19701">
    <property type="entry name" value="DUF6199"/>
    <property type="match status" value="1"/>
</dbReference>
<name>D9SMQ8_CLOC7</name>
<dbReference type="InterPro" id="IPR045679">
    <property type="entry name" value="DUF6199"/>
</dbReference>
<organism evidence="3 4">
    <name type="scientific">Clostridium cellulovorans (strain ATCC 35296 / DSM 3052 / OCM 3 / 743B)</name>
    <dbReference type="NCBI Taxonomy" id="573061"/>
    <lineage>
        <taxon>Bacteria</taxon>
        <taxon>Bacillati</taxon>
        <taxon>Bacillota</taxon>
        <taxon>Clostridia</taxon>
        <taxon>Eubacteriales</taxon>
        <taxon>Clostridiaceae</taxon>
        <taxon>Clostridium</taxon>
    </lineage>
</organism>
<dbReference type="Proteomes" id="UP000002730">
    <property type="component" value="Chromosome"/>
</dbReference>
<protein>
    <recommendedName>
        <fullName evidence="2">DUF6199 domain-containing protein</fullName>
    </recommendedName>
</protein>
<reference evidence="3 4" key="1">
    <citation type="submission" date="2010-08" db="EMBL/GenBank/DDBJ databases">
        <title>Complete sequence of Clostridium cellulovorans 743B.</title>
        <authorList>
            <consortium name="US DOE Joint Genome Institute"/>
            <person name="Lucas S."/>
            <person name="Copeland A."/>
            <person name="Lapidus A."/>
            <person name="Cheng J.-F."/>
            <person name="Bruce D."/>
            <person name="Goodwin L."/>
            <person name="Pitluck S."/>
            <person name="Chertkov O."/>
            <person name="Detter J.C."/>
            <person name="Han C."/>
            <person name="Tapia R."/>
            <person name="Land M."/>
            <person name="Hauser L."/>
            <person name="Chang Y.-J."/>
            <person name="Jeffries C."/>
            <person name="Kyrpides N."/>
            <person name="Ivanova N."/>
            <person name="Mikhailova N."/>
            <person name="Hemme C.L."/>
            <person name="Woyke T."/>
        </authorList>
    </citation>
    <scope>NUCLEOTIDE SEQUENCE [LARGE SCALE GENOMIC DNA]</scope>
    <source>
        <strain evidence="4">ATCC 35296 / DSM 3052 / OCM 3 / 743B</strain>
    </source>
</reference>
<sequence>MELLAGIFLVIIGFKMLIKPKGIWRISESWKNKRNVEPTILYIRALQILGCILVVLGVTEIIDFIEGI</sequence>
<dbReference type="STRING" id="573061.Clocel_0054"/>
<dbReference type="EMBL" id="CP002160">
    <property type="protein sequence ID" value="ADL49843.1"/>
    <property type="molecule type" value="Genomic_DNA"/>
</dbReference>
<keyword evidence="1" id="KW-0472">Membrane</keyword>
<dbReference type="KEGG" id="ccb:Clocel_0054"/>
<accession>D9SMQ8</accession>
<dbReference type="HOGENOM" id="CLU_2786468_0_0_9"/>
<gene>
    <name evidence="3" type="ordered locus">Clocel_0054</name>
</gene>
<feature type="domain" description="DUF6199" evidence="2">
    <location>
        <begin position="5"/>
        <end position="59"/>
    </location>
</feature>
<evidence type="ECO:0000259" key="2">
    <source>
        <dbReference type="Pfam" id="PF19701"/>
    </source>
</evidence>
<feature type="transmembrane region" description="Helical" evidence="1">
    <location>
        <begin position="42"/>
        <end position="65"/>
    </location>
</feature>
<keyword evidence="4" id="KW-1185">Reference proteome</keyword>
<dbReference type="AlphaFoldDB" id="D9SMQ8"/>
<evidence type="ECO:0000313" key="3">
    <source>
        <dbReference type="EMBL" id="ADL49843.1"/>
    </source>
</evidence>